<dbReference type="OrthoDB" id="498733at2759"/>
<reference evidence="2 3" key="2">
    <citation type="journal article" date="2014" name="BMC Genomics">
        <title>An improved genome of the model marine alga Ostreococcus tauri unfolds by assessing Illumina de novo assemblies.</title>
        <authorList>
            <person name="Blanc-Mathieu R."/>
            <person name="Verhelst B."/>
            <person name="Derelle E."/>
            <person name="Rombauts S."/>
            <person name="Bouget F.Y."/>
            <person name="Carre I."/>
            <person name="Chateau A."/>
            <person name="Eyre-Walker A."/>
            <person name="Grimsley N."/>
            <person name="Moreau H."/>
            <person name="Piegu B."/>
            <person name="Rivals E."/>
            <person name="Schackwitz W."/>
            <person name="Van de Peer Y."/>
            <person name="Piganeau G."/>
        </authorList>
    </citation>
    <scope>NUCLEOTIDE SEQUENCE [LARGE SCALE GENOMIC DNA]</scope>
    <source>
        <strain evidence="3">OTTH 0595 / CCAP 157/2 / RCC745</strain>
    </source>
</reference>
<dbReference type="STRING" id="70448.A0A090M7M1"/>
<feature type="compositionally biased region" description="Basic and acidic residues" evidence="1">
    <location>
        <begin position="563"/>
        <end position="582"/>
    </location>
</feature>
<feature type="compositionally biased region" description="Gly residues" evidence="1">
    <location>
        <begin position="689"/>
        <end position="706"/>
    </location>
</feature>
<sequence>MPLVSNFAKRAGVLADAIVALARASSTDVDERTVSETLENSKCLDAPLDSDEPVSASDCARVEHAHHVAVTTIVRDARKLGTSVTRCGIEDAVEREAKSGELRATGTRASESLRALEHALRCGELLGGNAYSCVFTTIEITLDACALDEAADVVAWMETNRERLHEPEAWRKGKLPTLRTLIALIKRCGGRSARESRLKGRALGLQTWMMGVSDRSGLNLQGASNPNVTPIFEQDEWVREDAENDDETMDVDGEYEKGEIDMSTFGADGAFHKTFWSLQTYYQNPTQAMCRDGAWNTYHAILREIMDKFEEHPLTETAKTLLDFHENPELRDLIGHRFLTARRLLPMQLRDYSFRRQILIQTAFFLEAMTTEKFKEHVVDEEVIEARERVMEILKRTGPDAQLAASFIEDVLEDEAGWRKWRDDGCPNFVREPIDFEKEPMPDNWDIKYSMWPPDQFPEPDPRYKEDFGDEALNRLWNIDDDDVKNARSEFLVAESIEDFFRPCLEEMDPEAQVEEQYRRVNDEVFRWRAMRMLARSHLHLFPKIAAEGLESVVPEILGVPDPRPRKETDEAKETTPTKEGEENFLTSHVEALDGELEPIEGDEEDVKLTEKEDVMDVGEDTLKIEVNSEVKTEMKTEVKTEVKTEEKKEEPTNSESPAKVRTPERSPGTDSKTPKESLPEKRPSPDAGGRGRGGPGGRGGRGGRSGRGRGRDQGHSTRQPVRAVRPPPRQSEPQPPPPRRELSREPQRPPPQRGPPPSRGRDQHREPPGRYTPPNRPQGQRWERGGRDQQSGEPRRDPPPPRHQGTNLGKRTREDNSGGQGGGPRARGNQNQRYNRGYTRTRR</sequence>
<evidence type="ECO:0000313" key="3">
    <source>
        <dbReference type="Proteomes" id="UP000009170"/>
    </source>
</evidence>
<feature type="compositionally biased region" description="Basic and acidic residues" evidence="1">
    <location>
        <begin position="739"/>
        <end position="748"/>
    </location>
</feature>
<dbReference type="GO" id="GO:0000445">
    <property type="term" value="C:THO complex part of transcription export complex"/>
    <property type="evidence" value="ECO:0007669"/>
    <property type="project" value="TreeGrafter"/>
</dbReference>
<feature type="compositionally biased region" description="Basic and acidic residues" evidence="1">
    <location>
        <begin position="760"/>
        <end position="769"/>
    </location>
</feature>
<feature type="compositionally biased region" description="Pro residues" evidence="1">
    <location>
        <begin position="749"/>
        <end position="759"/>
    </location>
</feature>
<dbReference type="RefSeq" id="XP_003075132.2">
    <property type="nucleotide sequence ID" value="XM_003075084.2"/>
</dbReference>
<dbReference type="PANTHER" id="PTHR13265:SF0">
    <property type="entry name" value="HPR1"/>
    <property type="match status" value="1"/>
</dbReference>
<dbReference type="GeneID" id="9832577"/>
<dbReference type="PANTHER" id="PTHR13265">
    <property type="entry name" value="THO COMPLEX SUBUNIT 1"/>
    <property type="match status" value="1"/>
</dbReference>
<feature type="region of interest" description="Disordered" evidence="1">
    <location>
        <begin position="558"/>
        <end position="844"/>
    </location>
</feature>
<dbReference type="Pfam" id="PF11957">
    <property type="entry name" value="efThoc1"/>
    <property type="match status" value="1"/>
</dbReference>
<reference evidence="3" key="1">
    <citation type="journal article" date="2006" name="Proc. Natl. Acad. Sci. U.S.A.">
        <title>Genome analysis of the smallest free-living eukaryote Ostreococcus tauri unveils many unique features.</title>
        <authorList>
            <person name="Derelle E."/>
            <person name="Ferraz C."/>
            <person name="Rombauts S."/>
            <person name="Rouze P."/>
            <person name="Worden A.Z."/>
            <person name="Robbens S."/>
            <person name="Partensky F."/>
            <person name="Degroeve S."/>
            <person name="Echeynie S."/>
            <person name="Cooke R."/>
            <person name="Saeys Y."/>
            <person name="Wuyts J."/>
            <person name="Jabbari K."/>
            <person name="Bowler C."/>
            <person name="Panaud O."/>
            <person name="Piegu B."/>
            <person name="Ball S.G."/>
            <person name="Ral J.-P."/>
            <person name="Bouget F.-Y."/>
            <person name="Piganeau G."/>
            <person name="De Baets B."/>
            <person name="Picard A."/>
            <person name="Delseny M."/>
            <person name="Demaille J."/>
            <person name="Van de Peer Y."/>
            <person name="Moreau H."/>
        </authorList>
    </citation>
    <scope>NUCLEOTIDE SEQUENCE [LARGE SCALE GENOMIC DNA]</scope>
    <source>
        <strain evidence="3">OTTH 0595 / CCAP 157/2 / RCC745</strain>
    </source>
</reference>
<dbReference type="AlphaFoldDB" id="A0A090M7M1"/>
<dbReference type="InParanoid" id="A0A090M7M1"/>
<name>A0A090M7M1_OSTTA</name>
<dbReference type="GO" id="GO:0006406">
    <property type="term" value="P:mRNA export from nucleus"/>
    <property type="evidence" value="ECO:0007669"/>
    <property type="project" value="TreeGrafter"/>
</dbReference>
<dbReference type="Proteomes" id="UP000009170">
    <property type="component" value="Unassembled WGS sequence"/>
</dbReference>
<evidence type="ECO:0000313" key="2">
    <source>
        <dbReference type="EMBL" id="CEG01072.1"/>
    </source>
</evidence>
<protein>
    <submittedName>
        <fullName evidence="2">THO complex, subunit THOC1</fullName>
    </submittedName>
</protein>
<accession>A0A090M7M1</accession>
<dbReference type="KEGG" id="ota:OT_ostta02g02920"/>
<feature type="compositionally biased region" description="Acidic residues" evidence="1">
    <location>
        <begin position="593"/>
        <end position="606"/>
    </location>
</feature>
<dbReference type="FunCoup" id="A0A090M7M1">
    <property type="interactions" value="1624"/>
</dbReference>
<feature type="compositionally biased region" description="Basic and acidic residues" evidence="1">
    <location>
        <begin position="607"/>
        <end position="652"/>
    </location>
</feature>
<gene>
    <name evidence="2" type="ORF">OT_ostta02g02920</name>
</gene>
<dbReference type="InterPro" id="IPR021861">
    <property type="entry name" value="THO_THOC1"/>
</dbReference>
<feature type="compositionally biased region" description="Basic and acidic residues" evidence="1">
    <location>
        <begin position="673"/>
        <end position="685"/>
    </location>
</feature>
<dbReference type="EMBL" id="CAID01000002">
    <property type="protein sequence ID" value="CEG01072.1"/>
    <property type="molecule type" value="Genomic_DNA"/>
</dbReference>
<proteinExistence type="predicted"/>
<feature type="compositionally biased region" description="Pro residues" evidence="1">
    <location>
        <begin position="726"/>
        <end position="738"/>
    </location>
</feature>
<evidence type="ECO:0000256" key="1">
    <source>
        <dbReference type="SAM" id="MobiDB-lite"/>
    </source>
</evidence>
<comment type="caution">
    <text evidence="2">The sequence shown here is derived from an EMBL/GenBank/DDBJ whole genome shotgun (WGS) entry which is preliminary data.</text>
</comment>
<keyword evidence="3" id="KW-1185">Reference proteome</keyword>
<organism evidence="2 3">
    <name type="scientific">Ostreococcus tauri</name>
    <name type="common">Marine green alga</name>
    <dbReference type="NCBI Taxonomy" id="70448"/>
    <lineage>
        <taxon>Eukaryota</taxon>
        <taxon>Viridiplantae</taxon>
        <taxon>Chlorophyta</taxon>
        <taxon>Mamiellophyceae</taxon>
        <taxon>Mamiellales</taxon>
        <taxon>Bathycoccaceae</taxon>
        <taxon>Ostreococcus</taxon>
    </lineage>
</organism>